<proteinExistence type="predicted"/>
<evidence type="ECO:0000313" key="2">
    <source>
        <dbReference type="EMBL" id="KXB37325.1"/>
    </source>
</evidence>
<keyword evidence="1" id="KW-0812">Transmembrane</keyword>
<dbReference type="EMBL" id="LSCQ01000027">
    <property type="protein sequence ID" value="KXB37325.1"/>
    <property type="molecule type" value="Genomic_DNA"/>
</dbReference>
<reference evidence="2 3" key="1">
    <citation type="submission" date="2016-01" db="EMBL/GenBank/DDBJ databases">
        <authorList>
            <person name="Oliw E.H."/>
        </authorList>
    </citation>
    <scope>NUCLEOTIDE SEQUENCE [LARGE SCALE GENOMIC DNA]</scope>
    <source>
        <strain evidence="2 3">KA00635</strain>
    </source>
</reference>
<sequence>MQNLQKLFKLYSLWPLIASAHLFLEHMFLFLTIKHLFGIINLTGRTSVLKS</sequence>
<dbReference type="AlphaFoldDB" id="A0A133Y2E6"/>
<protein>
    <submittedName>
        <fullName evidence="2">Uncharacterized protein</fullName>
    </submittedName>
</protein>
<evidence type="ECO:0000256" key="1">
    <source>
        <dbReference type="SAM" id="Phobius"/>
    </source>
</evidence>
<dbReference type="PATRIC" id="fig|87541.4.peg.592"/>
<evidence type="ECO:0000313" key="3">
    <source>
        <dbReference type="Proteomes" id="UP000070422"/>
    </source>
</evidence>
<keyword evidence="1" id="KW-1133">Transmembrane helix</keyword>
<feature type="transmembrane region" description="Helical" evidence="1">
    <location>
        <begin position="12"/>
        <end position="33"/>
    </location>
</feature>
<dbReference type="Proteomes" id="UP000070422">
    <property type="component" value="Unassembled WGS sequence"/>
</dbReference>
<organism evidence="2 3">
    <name type="scientific">Aerococcus christensenii</name>
    <dbReference type="NCBI Taxonomy" id="87541"/>
    <lineage>
        <taxon>Bacteria</taxon>
        <taxon>Bacillati</taxon>
        <taxon>Bacillota</taxon>
        <taxon>Bacilli</taxon>
        <taxon>Lactobacillales</taxon>
        <taxon>Aerococcaceae</taxon>
        <taxon>Aerococcus</taxon>
    </lineage>
</organism>
<comment type="caution">
    <text evidence="2">The sequence shown here is derived from an EMBL/GenBank/DDBJ whole genome shotgun (WGS) entry which is preliminary data.</text>
</comment>
<keyword evidence="1" id="KW-0472">Membrane</keyword>
<accession>A0A133Y2E6</accession>
<gene>
    <name evidence="2" type="ORF">HMPREF3187_00591</name>
</gene>
<name>A0A133Y2E6_9LACT</name>